<evidence type="ECO:0000313" key="2">
    <source>
        <dbReference type="EMBL" id="MBB4232857.1"/>
    </source>
</evidence>
<keyword evidence="3" id="KW-1185">Reference proteome</keyword>
<organism evidence="2 3">
    <name type="scientific">Rhizobium mongolense</name>
    <dbReference type="NCBI Taxonomy" id="57676"/>
    <lineage>
        <taxon>Bacteria</taxon>
        <taxon>Pseudomonadati</taxon>
        <taxon>Pseudomonadota</taxon>
        <taxon>Alphaproteobacteria</taxon>
        <taxon>Hyphomicrobiales</taxon>
        <taxon>Rhizobiaceae</taxon>
        <taxon>Rhizobium/Agrobacterium group</taxon>
        <taxon>Rhizobium</taxon>
    </lineage>
</organism>
<gene>
    <name evidence="2" type="ORF">GGD56_006756</name>
</gene>
<evidence type="ECO:0000313" key="3">
    <source>
        <dbReference type="Proteomes" id="UP000551353"/>
    </source>
</evidence>
<proteinExistence type="predicted"/>
<dbReference type="InterPro" id="IPR047650">
    <property type="entry name" value="Transpos_IS110"/>
</dbReference>
<protein>
    <submittedName>
        <fullName evidence="2">Transposase</fullName>
    </submittedName>
</protein>
<dbReference type="NCBIfam" id="NF033542">
    <property type="entry name" value="transpos_IS110"/>
    <property type="match status" value="1"/>
</dbReference>
<dbReference type="InterPro" id="IPR003346">
    <property type="entry name" value="Transposase_20"/>
</dbReference>
<evidence type="ECO:0000259" key="1">
    <source>
        <dbReference type="Pfam" id="PF02371"/>
    </source>
</evidence>
<feature type="domain" description="Transposase IS116/IS110/IS902 C-terminal" evidence="1">
    <location>
        <begin position="146"/>
        <end position="201"/>
    </location>
</feature>
<name>A0ABR6IY55_9HYPH</name>
<dbReference type="EMBL" id="JACIFX010000019">
    <property type="protein sequence ID" value="MBB4232857.1"/>
    <property type="molecule type" value="Genomic_DNA"/>
</dbReference>
<comment type="caution">
    <text evidence="2">The sequence shown here is derived from an EMBL/GenBank/DDBJ whole genome shotgun (WGS) entry which is preliminary data.</text>
</comment>
<sequence length="251" mass="27924">MVAPSLVPKRAGDRVKTNRRDAMSLARLHRAGELNAVWVPDEGHEAIRDLVRAREAANDPLKQARQQLQSFLWRHGRIYTGRTPWARAHTRWLTCQTFDHPAHQILLAEYCQAIEDAGVRLDRLTKLVVETAASWSMAPVVAAYQAMRGVAFMTAVTFVVEIGDIRRFDNPRQLMAYLGLVPSESSTGERVKRGGITKAGNIRAGPHRRRLDISFPCTCKLDDPGAAGGCQGQFERLPGRARCDFARAIAS</sequence>
<dbReference type="PANTHER" id="PTHR33055">
    <property type="entry name" value="TRANSPOSASE FOR INSERTION SEQUENCE ELEMENT IS1111A"/>
    <property type="match status" value="1"/>
</dbReference>
<accession>A0ABR6IY55</accession>
<dbReference type="Pfam" id="PF02371">
    <property type="entry name" value="Transposase_20"/>
    <property type="match status" value="1"/>
</dbReference>
<dbReference type="Proteomes" id="UP000551353">
    <property type="component" value="Unassembled WGS sequence"/>
</dbReference>
<reference evidence="2 3" key="1">
    <citation type="submission" date="2020-08" db="EMBL/GenBank/DDBJ databases">
        <title>Genomic Encyclopedia of Type Strains, Phase IV (KMG-V): Genome sequencing to study the core and pangenomes of soil and plant-associated prokaryotes.</title>
        <authorList>
            <person name="Whitman W."/>
        </authorList>
    </citation>
    <scope>NUCLEOTIDE SEQUENCE [LARGE SCALE GENOMIC DNA]</scope>
    <source>
        <strain evidence="2 3">SEMIA 4087</strain>
    </source>
</reference>